<feature type="compositionally biased region" description="Low complexity" evidence="1">
    <location>
        <begin position="991"/>
        <end position="1000"/>
    </location>
</feature>
<name>A0ABD2WMQ1_9HYME</name>
<feature type="region of interest" description="Disordered" evidence="1">
    <location>
        <begin position="109"/>
        <end position="143"/>
    </location>
</feature>
<feature type="compositionally biased region" description="Basic residues" evidence="1">
    <location>
        <begin position="1775"/>
        <end position="1785"/>
    </location>
</feature>
<dbReference type="Proteomes" id="UP001627154">
    <property type="component" value="Unassembled WGS sequence"/>
</dbReference>
<feature type="compositionally biased region" description="Polar residues" evidence="1">
    <location>
        <begin position="1745"/>
        <end position="1754"/>
    </location>
</feature>
<feature type="region of interest" description="Disordered" evidence="1">
    <location>
        <begin position="1673"/>
        <end position="1694"/>
    </location>
</feature>
<feature type="region of interest" description="Disordered" evidence="1">
    <location>
        <begin position="1743"/>
        <end position="1813"/>
    </location>
</feature>
<feature type="compositionally biased region" description="Polar residues" evidence="1">
    <location>
        <begin position="829"/>
        <end position="841"/>
    </location>
</feature>
<feature type="compositionally biased region" description="Basic residues" evidence="1">
    <location>
        <begin position="528"/>
        <end position="544"/>
    </location>
</feature>
<feature type="compositionally biased region" description="Basic and acidic residues" evidence="1">
    <location>
        <begin position="1044"/>
        <end position="1054"/>
    </location>
</feature>
<evidence type="ECO:0000313" key="2">
    <source>
        <dbReference type="EMBL" id="KAL3393881.1"/>
    </source>
</evidence>
<feature type="compositionally biased region" description="Basic and acidic residues" evidence="1">
    <location>
        <begin position="1309"/>
        <end position="1348"/>
    </location>
</feature>
<feature type="region of interest" description="Disordered" evidence="1">
    <location>
        <begin position="518"/>
        <end position="554"/>
    </location>
</feature>
<proteinExistence type="predicted"/>
<evidence type="ECO:0000313" key="3">
    <source>
        <dbReference type="Proteomes" id="UP001627154"/>
    </source>
</evidence>
<accession>A0ABD2WMQ1</accession>
<feature type="region of interest" description="Disordered" evidence="1">
    <location>
        <begin position="1244"/>
        <end position="1460"/>
    </location>
</feature>
<feature type="region of interest" description="Disordered" evidence="1">
    <location>
        <begin position="1494"/>
        <end position="1531"/>
    </location>
</feature>
<feature type="region of interest" description="Disordered" evidence="1">
    <location>
        <begin position="817"/>
        <end position="888"/>
    </location>
</feature>
<feature type="compositionally biased region" description="Low complexity" evidence="1">
    <location>
        <begin position="1272"/>
        <end position="1287"/>
    </location>
</feature>
<feature type="region of interest" description="Disordered" evidence="1">
    <location>
        <begin position="478"/>
        <end position="501"/>
    </location>
</feature>
<feature type="compositionally biased region" description="Basic and acidic residues" evidence="1">
    <location>
        <begin position="1613"/>
        <end position="1640"/>
    </location>
</feature>
<feature type="compositionally biased region" description="Polar residues" evidence="1">
    <location>
        <begin position="111"/>
        <end position="121"/>
    </location>
</feature>
<feature type="compositionally biased region" description="Basic and acidic residues" evidence="1">
    <location>
        <begin position="859"/>
        <end position="868"/>
    </location>
</feature>
<reference evidence="2 3" key="1">
    <citation type="journal article" date="2024" name="bioRxiv">
        <title>A reference genome for Trichogramma kaykai: A tiny desert-dwelling parasitoid wasp with competing sex-ratio distorters.</title>
        <authorList>
            <person name="Culotta J."/>
            <person name="Lindsey A.R."/>
        </authorList>
    </citation>
    <scope>NUCLEOTIDE SEQUENCE [LARGE SCALE GENOMIC DNA]</scope>
    <source>
        <strain evidence="2 3">KSX58</strain>
    </source>
</reference>
<feature type="compositionally biased region" description="Polar residues" evidence="1">
    <location>
        <begin position="1068"/>
        <end position="1105"/>
    </location>
</feature>
<gene>
    <name evidence="2" type="ORF">TKK_011745</name>
</gene>
<feature type="compositionally biased region" description="Low complexity" evidence="1">
    <location>
        <begin position="1364"/>
        <end position="1402"/>
    </location>
</feature>
<evidence type="ECO:0008006" key="4">
    <source>
        <dbReference type="Google" id="ProtNLM"/>
    </source>
</evidence>
<feature type="region of interest" description="Disordered" evidence="1">
    <location>
        <begin position="792"/>
        <end position="811"/>
    </location>
</feature>
<feature type="region of interest" description="Disordered" evidence="1">
    <location>
        <begin position="967"/>
        <end position="1117"/>
    </location>
</feature>
<feature type="compositionally biased region" description="Basic and acidic residues" evidence="1">
    <location>
        <begin position="1786"/>
        <end position="1807"/>
    </location>
</feature>
<comment type="caution">
    <text evidence="2">The sequence shown here is derived from an EMBL/GenBank/DDBJ whole genome shotgun (WGS) entry which is preliminary data.</text>
</comment>
<feature type="region of interest" description="Disordered" evidence="1">
    <location>
        <begin position="1549"/>
        <end position="1660"/>
    </location>
</feature>
<feature type="compositionally biased region" description="Acidic residues" evidence="1">
    <location>
        <begin position="1349"/>
        <end position="1361"/>
    </location>
</feature>
<feature type="compositionally biased region" description="Basic residues" evidence="1">
    <location>
        <begin position="1055"/>
        <end position="1067"/>
    </location>
</feature>
<feature type="region of interest" description="Disordered" evidence="1">
    <location>
        <begin position="1145"/>
        <end position="1165"/>
    </location>
</feature>
<protein>
    <recommendedName>
        <fullName evidence="4">LisH domain-containing protein</fullName>
    </recommendedName>
</protein>
<dbReference type="EMBL" id="JBJJXI010000095">
    <property type="protein sequence ID" value="KAL3393881.1"/>
    <property type="molecule type" value="Genomic_DNA"/>
</dbReference>
<feature type="region of interest" description="Disordered" evidence="1">
    <location>
        <begin position="904"/>
        <end position="924"/>
    </location>
</feature>
<sequence>MEALLPSEIARLVLGYLQEQCEEAGKIFMDTCPLLQECRIVKQRGGRYSTKVGGLNLVEILDKYCAANALVQEKLSKVDSEQVKQCNDLLEQLRYLLEETRGNRFVVNIKVPSQNSQGPLTNSSNSKKKQHSSIEKTKRGLPRILSNVECKPNQKPNKQICDNSEMPPMDNLPSHVESTESTSTGINNHNGVSNNHAFYRINEISVPKSNEIFYTGTEENSNKTSTNVATSINVNSNTKDQAIVPVQFSGNEQISNKRTAETSTDELRIYSSAEVQTFSPPLDQDQLEPASNLSFFTKKLLKREELIERIAENACKAINSTKAVQEDKNIHDKTKDDHNASLLTEFDNAIKNAVETTHNDPVFEKFLTEIFNTGDGDVVPTTCSEPKKKLSNRVNDVHANYEFMDIDNNCVPFESQLSNVNVPPVEANNFEIPLKQRLRSSSKTFNIADEEEKDANSRLDDQNAEAIMNIVKMANSNRNNNLTSMSSEITTTGPPENALSDNPLENYNCIEVIPAPVVVNSQNSPNKKQTKSRKGPVRKHKPSRPKPPVKALSEEAVQKQRLADQAMDTMPTLILCSEEEMSVSTQTKNNSSSFLPIAPKIGLTTVPVVESESNQPKLFFRTVNVPRHLLNPPLMEIQSKIICQPKQNEAITLYANDEQAQTVAAPVTSIIPPITCEESFLSFTGTGLSPFFKSLRTERPKTIEDNNQEPVVIETIDVEIEEMMSTNNEKIQAIEPVSEIVTENQQVTEKKDSTESQPSAEKYALSLSTVQEVPSMMEQSTSEVIVTAATTATTSADSQQKSGGGSDNKPAARIAAEQQHHHYPIVKRTPQSMRVSRTNPNPARARLSLSTPRRRERHVRALDFDTPKKGCGPNGEPRDKDASSSSGRRLHAVCRAGLFTSPPDAASADNTKRRPVVAATATTGQRKIRTLSPVQYQRVPVPIATRSPAPKLQGNWNKVTGIGLILGESESSMDRSTEYSQGSAKEEEHPQQQQQQPKQTQEAKKDKEKKETGKSWDSDLRKIIGVGLQEEPKVKRKRTRKRSKPDDTDGESPKKTGKTPKKRRGKTLSRSNSNVETQPQSDNESSKITKNSNKPDSGIESSTIVTDDAANNKENTVKNRETELEILAGRVITYHLPSLGDIVTPSKNEMTVPPTPKILTTPGDHVYRPTHLTRSIRGLGGVPTPDFPKTPQVIITPDKNRSTAYYEPSEEALRRINEIAKENHIKMSCQDKKPQEAEVIVENGKNDDEIEGEADATPQKTSPKDRKLKDASFMSSITSSDTSHNTTGSNANTLSSLSEDTTANTSKELSADDTAKTSPKQKSENDSRNDSQEAKEDTQSPEKEGQDDRSDDSDSESDDDDRSGSNSDSSTSSSTSSSSSSSSVSRSSRSSSSGSGSDSENSPAKSRKDSIQVDDDNVIIHHDQPASPENTFSIYPEEDDPKETPAKEENVAEAEISETPSVTVADRALRRDSLTNLNAKISAAIVTTSSIGKLGERSVSSPKEKSETKPNHAGVTKAKISNVPKMSPMSNAKISRQLEEKRLRVLAKFKAGSSAPSKVVPPKKPANKVLKARAALNNVKKEAPKKAATKTKAAASPKKKSSAGSSSPSKVAANERESAASKVEQVKRDLFSGDEGEQKQRTTRSQTNARKSVDAPSEDLQVLECLELRPANKSDLDASFRSSDSNSNIKEEECVYDDSKPIKKRKLQCDGVKLDEEYTVGNPDNEGNISVTTLKVTPFILLNSPPATNVSPKRSSTKPKDNRLPLATSSPKVKSTSKSKHKKPSKKSEKSKLLSTKKSTETKDTPKPDSLNLLGKNISLEEFLKKVHNG</sequence>
<feature type="compositionally biased region" description="Basic residues" evidence="1">
    <location>
        <begin position="1034"/>
        <end position="1043"/>
    </location>
</feature>
<feature type="compositionally biased region" description="Basic and acidic residues" evidence="1">
    <location>
        <begin position="1001"/>
        <end position="1022"/>
    </location>
</feature>
<evidence type="ECO:0000256" key="1">
    <source>
        <dbReference type="SAM" id="MobiDB-lite"/>
    </source>
</evidence>
<feature type="compositionally biased region" description="Low complexity" evidence="1">
    <location>
        <begin position="1590"/>
        <end position="1612"/>
    </location>
</feature>
<organism evidence="2 3">
    <name type="scientific">Trichogramma kaykai</name>
    <dbReference type="NCBI Taxonomy" id="54128"/>
    <lineage>
        <taxon>Eukaryota</taxon>
        <taxon>Metazoa</taxon>
        <taxon>Ecdysozoa</taxon>
        <taxon>Arthropoda</taxon>
        <taxon>Hexapoda</taxon>
        <taxon>Insecta</taxon>
        <taxon>Pterygota</taxon>
        <taxon>Neoptera</taxon>
        <taxon>Endopterygota</taxon>
        <taxon>Hymenoptera</taxon>
        <taxon>Apocrita</taxon>
        <taxon>Proctotrupomorpha</taxon>
        <taxon>Chalcidoidea</taxon>
        <taxon>Trichogrammatidae</taxon>
        <taxon>Trichogramma</taxon>
    </lineage>
</organism>
<keyword evidence="3" id="KW-1185">Reference proteome</keyword>
<feature type="compositionally biased region" description="Polar residues" evidence="1">
    <location>
        <begin position="1288"/>
        <end position="1308"/>
    </location>
</feature>